<evidence type="ECO:0000256" key="10">
    <source>
        <dbReference type="SAM" id="MobiDB-lite"/>
    </source>
</evidence>
<evidence type="ECO:0000256" key="2">
    <source>
        <dbReference type="ARBA" id="ARBA00022448"/>
    </source>
</evidence>
<dbReference type="GO" id="GO:0000329">
    <property type="term" value="C:fungal-type vacuole membrane"/>
    <property type="evidence" value="ECO:0007669"/>
    <property type="project" value="TreeGrafter"/>
</dbReference>
<dbReference type="FunFam" id="3.40.50.300:FF:000825">
    <property type="entry name" value="ABC bile acid transporter"/>
    <property type="match status" value="1"/>
</dbReference>
<dbReference type="FunFam" id="3.40.50.300:FF:000565">
    <property type="entry name" value="ABC bile acid transporter"/>
    <property type="match status" value="1"/>
</dbReference>
<evidence type="ECO:0000313" key="14">
    <source>
        <dbReference type="EMBL" id="CAG8556495.1"/>
    </source>
</evidence>
<protein>
    <submittedName>
        <fullName evidence="14">3618_t:CDS:1</fullName>
    </submittedName>
</protein>
<evidence type="ECO:0000259" key="13">
    <source>
        <dbReference type="PROSITE" id="PS50929"/>
    </source>
</evidence>
<evidence type="ECO:0000256" key="9">
    <source>
        <dbReference type="ARBA" id="ARBA00023180"/>
    </source>
</evidence>
<dbReference type="GO" id="GO:0016887">
    <property type="term" value="F:ATP hydrolysis activity"/>
    <property type="evidence" value="ECO:0007669"/>
    <property type="project" value="InterPro"/>
</dbReference>
<keyword evidence="4" id="KW-0677">Repeat</keyword>
<keyword evidence="7 11" id="KW-1133">Transmembrane helix</keyword>
<evidence type="ECO:0000256" key="6">
    <source>
        <dbReference type="ARBA" id="ARBA00022840"/>
    </source>
</evidence>
<reference evidence="14" key="1">
    <citation type="submission" date="2021-06" db="EMBL/GenBank/DDBJ databases">
        <authorList>
            <person name="Kallberg Y."/>
            <person name="Tangrot J."/>
            <person name="Rosling A."/>
        </authorList>
    </citation>
    <scope>NUCLEOTIDE SEQUENCE</scope>
    <source>
        <strain evidence="14">IA702</strain>
    </source>
</reference>
<evidence type="ECO:0000259" key="12">
    <source>
        <dbReference type="PROSITE" id="PS50893"/>
    </source>
</evidence>
<organism evidence="14 15">
    <name type="scientific">Paraglomus occultum</name>
    <dbReference type="NCBI Taxonomy" id="144539"/>
    <lineage>
        <taxon>Eukaryota</taxon>
        <taxon>Fungi</taxon>
        <taxon>Fungi incertae sedis</taxon>
        <taxon>Mucoromycota</taxon>
        <taxon>Glomeromycotina</taxon>
        <taxon>Glomeromycetes</taxon>
        <taxon>Paraglomerales</taxon>
        <taxon>Paraglomeraceae</taxon>
        <taxon>Paraglomus</taxon>
    </lineage>
</organism>
<dbReference type="OrthoDB" id="6500128at2759"/>
<feature type="transmembrane region" description="Helical" evidence="11">
    <location>
        <begin position="30"/>
        <end position="50"/>
    </location>
</feature>
<feature type="transmembrane region" description="Helical" evidence="11">
    <location>
        <begin position="1222"/>
        <end position="1241"/>
    </location>
</feature>
<dbReference type="GO" id="GO:0005524">
    <property type="term" value="F:ATP binding"/>
    <property type="evidence" value="ECO:0007669"/>
    <property type="project" value="UniProtKB-KW"/>
</dbReference>
<dbReference type="Pfam" id="PF00664">
    <property type="entry name" value="ABC_membrane"/>
    <property type="match status" value="2"/>
</dbReference>
<feature type="domain" description="ABC transporter" evidence="12">
    <location>
        <begin position="660"/>
        <end position="899"/>
    </location>
</feature>
<dbReference type="InterPro" id="IPR017871">
    <property type="entry name" value="ABC_transporter-like_CS"/>
</dbReference>
<dbReference type="SMART" id="SM00382">
    <property type="entry name" value="AAA"/>
    <property type="match status" value="2"/>
</dbReference>
<feature type="transmembrane region" description="Helical" evidence="11">
    <location>
        <begin position="143"/>
        <end position="169"/>
    </location>
</feature>
<dbReference type="InterPro" id="IPR011527">
    <property type="entry name" value="ABC1_TM_dom"/>
</dbReference>
<feature type="transmembrane region" description="Helical" evidence="11">
    <location>
        <begin position="346"/>
        <end position="365"/>
    </location>
</feature>
<dbReference type="PROSITE" id="PS00211">
    <property type="entry name" value="ABC_TRANSPORTER_1"/>
    <property type="match status" value="1"/>
</dbReference>
<dbReference type="EMBL" id="CAJVPJ010000787">
    <property type="protein sequence ID" value="CAG8556495.1"/>
    <property type="molecule type" value="Genomic_DNA"/>
</dbReference>
<dbReference type="SUPFAM" id="SSF90123">
    <property type="entry name" value="ABC transporter transmembrane region"/>
    <property type="match status" value="2"/>
</dbReference>
<feature type="transmembrane region" description="Helical" evidence="11">
    <location>
        <begin position="1132"/>
        <end position="1152"/>
    </location>
</feature>
<feature type="region of interest" description="Disordered" evidence="10">
    <location>
        <begin position="641"/>
        <end position="671"/>
    </location>
</feature>
<evidence type="ECO:0000256" key="5">
    <source>
        <dbReference type="ARBA" id="ARBA00022741"/>
    </source>
</evidence>
<name>A0A9N9B9V4_9GLOM</name>
<feature type="region of interest" description="Disordered" evidence="10">
    <location>
        <begin position="77"/>
        <end position="99"/>
    </location>
</feature>
<feature type="domain" description="ABC transmembrane type-1" evidence="13">
    <location>
        <begin position="954"/>
        <end position="1274"/>
    </location>
</feature>
<feature type="compositionally biased region" description="Polar residues" evidence="10">
    <location>
        <begin position="1433"/>
        <end position="1458"/>
    </location>
</feature>
<feature type="transmembrane region" description="Helical" evidence="11">
    <location>
        <begin position="942"/>
        <end position="962"/>
    </location>
</feature>
<evidence type="ECO:0000256" key="11">
    <source>
        <dbReference type="SAM" id="Phobius"/>
    </source>
</evidence>
<keyword evidence="8 11" id="KW-0472">Membrane</keyword>
<gene>
    <name evidence="14" type="ORF">POCULU_LOCUS5291</name>
</gene>
<feature type="transmembrane region" description="Helical" evidence="11">
    <location>
        <begin position="1247"/>
        <end position="1266"/>
    </location>
</feature>
<feature type="transmembrane region" description="Helical" evidence="11">
    <location>
        <begin position="430"/>
        <end position="448"/>
    </location>
</feature>
<feature type="region of interest" description="Disordered" evidence="10">
    <location>
        <begin position="1433"/>
        <end position="1468"/>
    </location>
</feature>
<comment type="caution">
    <text evidence="14">The sequence shown here is derived from an EMBL/GenBank/DDBJ whole genome shotgun (WGS) entry which is preliminary data.</text>
</comment>
<dbReference type="PROSITE" id="PS50929">
    <property type="entry name" value="ABC_TM1F"/>
    <property type="match status" value="2"/>
</dbReference>
<dbReference type="Gene3D" id="1.20.1560.10">
    <property type="entry name" value="ABC transporter type 1, transmembrane domain"/>
    <property type="match status" value="2"/>
</dbReference>
<dbReference type="InterPro" id="IPR003593">
    <property type="entry name" value="AAA+_ATPase"/>
</dbReference>
<dbReference type="GO" id="GO:0140359">
    <property type="term" value="F:ABC-type transporter activity"/>
    <property type="evidence" value="ECO:0007669"/>
    <property type="project" value="InterPro"/>
</dbReference>
<keyword evidence="5" id="KW-0547">Nucleotide-binding</keyword>
<feature type="transmembrane region" description="Helical" evidence="11">
    <location>
        <begin position="112"/>
        <end position="131"/>
    </location>
</feature>
<dbReference type="CDD" id="cd03244">
    <property type="entry name" value="ABCC_MRP_domain2"/>
    <property type="match status" value="1"/>
</dbReference>
<dbReference type="InterPro" id="IPR027417">
    <property type="entry name" value="P-loop_NTPase"/>
</dbReference>
<evidence type="ECO:0000256" key="7">
    <source>
        <dbReference type="ARBA" id="ARBA00022989"/>
    </source>
</evidence>
<dbReference type="CDD" id="cd03250">
    <property type="entry name" value="ABCC_MRP_domain1"/>
    <property type="match status" value="1"/>
</dbReference>
<dbReference type="PANTHER" id="PTHR24223">
    <property type="entry name" value="ATP-BINDING CASSETTE SUB-FAMILY C"/>
    <property type="match status" value="1"/>
</dbReference>
<dbReference type="Gene3D" id="3.40.50.300">
    <property type="entry name" value="P-loop containing nucleotide triphosphate hydrolases"/>
    <property type="match status" value="2"/>
</dbReference>
<feature type="domain" description="ABC transporter" evidence="12">
    <location>
        <begin position="1310"/>
        <end position="1567"/>
    </location>
</feature>
<feature type="transmembrane region" description="Helical" evidence="11">
    <location>
        <begin position="454"/>
        <end position="473"/>
    </location>
</feature>
<dbReference type="PROSITE" id="PS50893">
    <property type="entry name" value="ABC_TRANSPORTER_2"/>
    <property type="match status" value="2"/>
</dbReference>
<dbReference type="FunFam" id="1.20.1560.10:FF:000006">
    <property type="entry name" value="ATP-binding cassette, sub-family C (CFTR/MRP), member 9"/>
    <property type="match status" value="1"/>
</dbReference>
<dbReference type="InterPro" id="IPR003439">
    <property type="entry name" value="ABC_transporter-like_ATP-bd"/>
</dbReference>
<feature type="transmembrane region" description="Helical" evidence="11">
    <location>
        <begin position="304"/>
        <end position="326"/>
    </location>
</feature>
<keyword evidence="15" id="KW-1185">Reference proteome</keyword>
<accession>A0A9N9B9V4</accession>
<dbReference type="InterPro" id="IPR050173">
    <property type="entry name" value="ABC_transporter_C-like"/>
</dbReference>
<feature type="compositionally biased region" description="Acidic residues" evidence="10">
    <location>
        <begin position="82"/>
        <end position="99"/>
    </location>
</feature>
<feature type="transmembrane region" description="Helical" evidence="11">
    <location>
        <begin position="1030"/>
        <end position="1049"/>
    </location>
</feature>
<comment type="subcellular location">
    <subcellularLocation>
        <location evidence="1">Membrane</location>
        <topology evidence="1">Multi-pass membrane protein</topology>
    </subcellularLocation>
</comment>
<feature type="transmembrane region" description="Helical" evidence="11">
    <location>
        <begin position="181"/>
        <end position="202"/>
    </location>
</feature>
<proteinExistence type="predicted"/>
<feature type="transmembrane region" description="Helical" evidence="11">
    <location>
        <begin position="536"/>
        <end position="556"/>
    </location>
</feature>
<keyword evidence="3 11" id="KW-0812">Transmembrane</keyword>
<dbReference type="SUPFAM" id="SSF52540">
    <property type="entry name" value="P-loop containing nucleoside triphosphate hydrolases"/>
    <property type="match status" value="2"/>
</dbReference>
<evidence type="ECO:0000256" key="1">
    <source>
        <dbReference type="ARBA" id="ARBA00004141"/>
    </source>
</evidence>
<sequence length="1590" mass="179731">MRDRFCGEEGWGPWQPLNGKFKFTDCFREFVLEAGIPTAFAFLSLLYILGRTISHMRKVKRHGFSLLNGGNTTSYGTISQQTEDDEADSSDDESSDATDDDSVELKVTVFDALRLVFAIGMIVLFVVETTLKLRDTNENKRGLYWVTCSWMQIAVWTYASVLAAANLLFKARSNILRLRTVLNLLYGINFAVLIIELSSLYYEYGHGFMNNRLLEPREHYEESSAKPGQEDSQLSPEVYASIYSQFMFSWVNPLIRKGFRCTLTDKDVYRLPKFVTAEYASKIFNKNYKHSITWSLLYTFRKELAIQFVYSIVWSIVSVFAPPYFLQKILVFVQDYPNNHGETTETAYWYAVGLLMGNIIPSLAFQQALFIGRQLGIRIQAILVGEIYKKSLSRRDTSGITNDEESKNKTGKITDLMSVDAQKVSEMSAYIFYVYCYPLQVGICAYLLYQLLGISALVGLVTFVVAYPMLDLINKRFREIQIRLMAATDKRMGVTNELLQAIRIIKFFAWESRFKEKITDARETELKHNRTRFMQWIYIGGAWELLPIFLMLSVFFTYTKLLGNDLTAPVAFTALALFSTLRHAFEEAPSIIVTFLQAKVSLGRIENFLAEQDVIKHRQKKTKIDDTRIGFVNATFQWPEAKPSGEQSTTQSEEATNQSTTQSEVTTNQPEERHKFVLRDLNFTFPRGQLSIICGATGAGKTSVLMALLGEMDCLEGETLLPRKNIQVGRENGGALSGIAYVAQKAWILNLSIRENILFGLPYDEDRYNKVIRACALVRDLEIFEHGDKTEVGEKGITVSGGQKQRIALARAVYSQAEIIIMDDCLSAVDAHTARHLYDNCLTGELMENRTRILVTHHVGLCLRGASFVVAMKDGQLAKCGTPEEMLASGILNDASFKDDEGAYAEADDIKKPALPSSNKDSKLMTEEKKAEGIVEWEVYKLYFIASGGLLLWVFLMFLFLITEVLQVGQDWWIKEWTRAYDDIRDKIHVFVSATLSLFSFAPQTHIDYLPPHSPNHGYRFAEENKINDSYYLIVYALIGVATTILATARSYTMFSGAIIASRKLHTALLDEVLNAKIRFFDTTPVGRIMNRFSSDMETIDRSLSPIAMSLIYACIATSTVIIIISCIMPQFLIAGIFIACLYIFIGAYYLATSRDLKRIESVTRSPIYTHFGETICGVTTIRAFGAEKRFCAENRLRVDNNNRPFIYNWACNRWLHTRVDIAGALVSFCTAIIVTIQLRHGMDPGLAGFALIYALNFTGHVIWILRLYALQEMNMNAVERVKEYLALDREPARIVEGHRPPAGWPRGEIKVEKLVVQYASEDPIVLKEVSFEVKQGEKVGIVGRTGSGKSTLAVSFFRFMEATSGRITIDGIDIATIGLYDLRSRLTLIPQDPVLFSGTIRSNLDPFNEYENAELWNALRRAHLIDAIPTDPSSSVNDALSPDSTTPDNSSRSQFNNLDAPVSENGSNFSQGQHQLIALARALVRRSKLIIMDEATASVDFSTDRMIQTTIREEFKESTLLCIAHRLRTVIDYDKILVLDAGKVVEFDHPHVLLQKSDSLLRAMCERSGESTELQELARKKFEQDNKKN</sequence>
<dbReference type="InterPro" id="IPR036640">
    <property type="entry name" value="ABC1_TM_sf"/>
</dbReference>
<dbReference type="Proteomes" id="UP000789572">
    <property type="component" value="Unassembled WGS sequence"/>
</dbReference>
<feature type="domain" description="ABC transmembrane type-1" evidence="13">
    <location>
        <begin position="308"/>
        <end position="597"/>
    </location>
</feature>
<dbReference type="CDD" id="cd18596">
    <property type="entry name" value="ABC_6TM_VMR1_D1_like"/>
    <property type="match status" value="1"/>
</dbReference>
<keyword evidence="6" id="KW-0067">ATP-binding</keyword>
<feature type="transmembrane region" description="Helical" evidence="11">
    <location>
        <begin position="1107"/>
        <end position="1126"/>
    </location>
</feature>
<dbReference type="Pfam" id="PF00005">
    <property type="entry name" value="ABC_tran"/>
    <property type="match status" value="2"/>
</dbReference>
<dbReference type="PANTHER" id="PTHR24223:SF353">
    <property type="entry name" value="ABC TRANSPORTER ATP-BINDING PROTEIN_PERMEASE VMR1-RELATED"/>
    <property type="match status" value="1"/>
</dbReference>
<keyword evidence="9" id="KW-0325">Glycoprotein</keyword>
<evidence type="ECO:0000256" key="4">
    <source>
        <dbReference type="ARBA" id="ARBA00022737"/>
    </source>
</evidence>
<evidence type="ECO:0000256" key="8">
    <source>
        <dbReference type="ARBA" id="ARBA00023136"/>
    </source>
</evidence>
<dbReference type="CDD" id="cd18604">
    <property type="entry name" value="ABC_6TM_VMR1_D2_like"/>
    <property type="match status" value="1"/>
</dbReference>
<feature type="compositionally biased region" description="Polar residues" evidence="10">
    <location>
        <begin position="645"/>
        <end position="669"/>
    </location>
</feature>
<keyword evidence="2" id="KW-0813">Transport</keyword>
<evidence type="ECO:0000313" key="15">
    <source>
        <dbReference type="Proteomes" id="UP000789572"/>
    </source>
</evidence>
<evidence type="ECO:0000256" key="3">
    <source>
        <dbReference type="ARBA" id="ARBA00022692"/>
    </source>
</evidence>